<organism evidence="14">
    <name type="scientific">bioreactor metagenome</name>
    <dbReference type="NCBI Taxonomy" id="1076179"/>
    <lineage>
        <taxon>unclassified sequences</taxon>
        <taxon>metagenomes</taxon>
        <taxon>ecological metagenomes</taxon>
    </lineage>
</organism>
<dbReference type="GO" id="GO:0005737">
    <property type="term" value="C:cytoplasm"/>
    <property type="evidence" value="ECO:0007669"/>
    <property type="project" value="UniProtKB-SubCell"/>
</dbReference>
<evidence type="ECO:0000256" key="8">
    <source>
        <dbReference type="ARBA" id="ARBA00022801"/>
    </source>
</evidence>
<evidence type="ECO:0000256" key="13">
    <source>
        <dbReference type="ARBA" id="ARBA00029523"/>
    </source>
</evidence>
<dbReference type="GO" id="GO:0046872">
    <property type="term" value="F:metal ion binding"/>
    <property type="evidence" value="ECO:0007669"/>
    <property type="project" value="UniProtKB-KW"/>
</dbReference>
<evidence type="ECO:0000256" key="5">
    <source>
        <dbReference type="ARBA" id="ARBA00022723"/>
    </source>
</evidence>
<evidence type="ECO:0000313" key="14">
    <source>
        <dbReference type="EMBL" id="MPN37177.1"/>
    </source>
</evidence>
<dbReference type="HAMAP" id="MF_00130">
    <property type="entry name" value="RecU"/>
    <property type="match status" value="1"/>
</dbReference>
<evidence type="ECO:0000256" key="4">
    <source>
        <dbReference type="ARBA" id="ARBA00022722"/>
    </source>
</evidence>
<dbReference type="GO" id="GO:0006310">
    <property type="term" value="P:DNA recombination"/>
    <property type="evidence" value="ECO:0007669"/>
    <property type="project" value="UniProtKB-KW"/>
</dbReference>
<evidence type="ECO:0000256" key="11">
    <source>
        <dbReference type="ARBA" id="ARBA00023204"/>
    </source>
</evidence>
<evidence type="ECO:0000256" key="10">
    <source>
        <dbReference type="ARBA" id="ARBA00023172"/>
    </source>
</evidence>
<reference evidence="14" key="1">
    <citation type="submission" date="2019-08" db="EMBL/GenBank/DDBJ databases">
        <authorList>
            <person name="Kucharzyk K."/>
            <person name="Murdoch R.W."/>
            <person name="Higgins S."/>
            <person name="Loffler F."/>
        </authorList>
    </citation>
    <scope>NUCLEOTIDE SEQUENCE</scope>
</reference>
<name>A0A645HDR6_9ZZZZ</name>
<dbReference type="CDD" id="cd22354">
    <property type="entry name" value="RecU-like"/>
    <property type="match status" value="1"/>
</dbReference>
<dbReference type="SUPFAM" id="SSF52980">
    <property type="entry name" value="Restriction endonuclease-like"/>
    <property type="match status" value="1"/>
</dbReference>
<evidence type="ECO:0000256" key="9">
    <source>
        <dbReference type="ARBA" id="ARBA00022842"/>
    </source>
</evidence>
<evidence type="ECO:0000256" key="3">
    <source>
        <dbReference type="ARBA" id="ARBA00022490"/>
    </source>
</evidence>
<evidence type="ECO:0000256" key="6">
    <source>
        <dbReference type="ARBA" id="ARBA00022759"/>
    </source>
</evidence>
<dbReference type="Gene3D" id="3.40.1350.10">
    <property type="match status" value="1"/>
</dbReference>
<keyword evidence="8 14" id="KW-0378">Hydrolase</keyword>
<keyword evidence="9" id="KW-0460">Magnesium</keyword>
<keyword evidence="6" id="KW-0255">Endonuclease</keyword>
<keyword evidence="7" id="KW-0227">DNA damage</keyword>
<protein>
    <recommendedName>
        <fullName evidence="13">Holliday junction resolvase RecU</fullName>
    </recommendedName>
</protein>
<keyword evidence="11" id="KW-0234">DNA repair</keyword>
<dbReference type="GO" id="GO:0004519">
    <property type="term" value="F:endonuclease activity"/>
    <property type="evidence" value="ECO:0007669"/>
    <property type="project" value="UniProtKB-KW"/>
</dbReference>
<dbReference type="GO" id="GO:0006281">
    <property type="term" value="P:DNA repair"/>
    <property type="evidence" value="ECO:0007669"/>
    <property type="project" value="UniProtKB-KW"/>
</dbReference>
<accession>A0A645HDR6</accession>
<dbReference type="InterPro" id="IPR004612">
    <property type="entry name" value="Resolv_RecU"/>
</dbReference>
<comment type="similarity">
    <text evidence="12">Belongs to the RecU family.</text>
</comment>
<comment type="caution">
    <text evidence="14">The sequence shown here is derived from an EMBL/GenBank/DDBJ whole genome shotgun (WGS) entry which is preliminary data.</text>
</comment>
<evidence type="ECO:0000256" key="2">
    <source>
        <dbReference type="ARBA" id="ARBA00004496"/>
    </source>
</evidence>
<evidence type="ECO:0000256" key="12">
    <source>
        <dbReference type="ARBA" id="ARBA00023447"/>
    </source>
</evidence>
<comment type="cofactor">
    <cofactor evidence="1">
        <name>Mg(2+)</name>
        <dbReference type="ChEBI" id="CHEBI:18420"/>
    </cofactor>
</comment>
<gene>
    <name evidence="14" type="primary">recU_7</name>
    <name evidence="14" type="ORF">SDC9_184693</name>
</gene>
<dbReference type="InterPro" id="IPR011335">
    <property type="entry name" value="Restrct_endonuc-II-like"/>
</dbReference>
<sequence length="134" mass="15347">MDNKKHTITLAYFDAQSTVDYIGIAQGIGLCFDAKETGLKSLPVQNIHAHQLQFMEDFNSQGGVAFLLIHFSSMGKYFFLPVEILKQYWQQAQNGGRKSIPFDAFEDRYEIVTKRSGLLNYLEAVNTYLVEKRK</sequence>
<evidence type="ECO:0000256" key="1">
    <source>
        <dbReference type="ARBA" id="ARBA00001946"/>
    </source>
</evidence>
<keyword evidence="4" id="KW-0540">Nuclease</keyword>
<dbReference type="Pfam" id="PF03838">
    <property type="entry name" value="RecU"/>
    <property type="match status" value="1"/>
</dbReference>
<dbReference type="EMBL" id="VSSQ01091677">
    <property type="protein sequence ID" value="MPN37177.1"/>
    <property type="molecule type" value="Genomic_DNA"/>
</dbReference>
<dbReference type="GO" id="GO:0016787">
    <property type="term" value="F:hydrolase activity"/>
    <property type="evidence" value="ECO:0007669"/>
    <property type="project" value="UniProtKB-KW"/>
</dbReference>
<comment type="subcellular location">
    <subcellularLocation>
        <location evidence="2">Cytoplasm</location>
    </subcellularLocation>
</comment>
<proteinExistence type="inferred from homology"/>
<dbReference type="InterPro" id="IPR011856">
    <property type="entry name" value="tRNA_endonuc-like_dom_sf"/>
</dbReference>
<evidence type="ECO:0000256" key="7">
    <source>
        <dbReference type="ARBA" id="ARBA00022763"/>
    </source>
</evidence>
<dbReference type="AlphaFoldDB" id="A0A645HDR6"/>
<keyword evidence="5" id="KW-0479">Metal-binding</keyword>
<dbReference type="GO" id="GO:0003676">
    <property type="term" value="F:nucleic acid binding"/>
    <property type="evidence" value="ECO:0007669"/>
    <property type="project" value="InterPro"/>
</dbReference>
<keyword evidence="10" id="KW-0233">DNA recombination</keyword>
<keyword evidence="3" id="KW-0963">Cytoplasm</keyword>